<organism evidence="1 2">
    <name type="scientific">Syphacia muris</name>
    <dbReference type="NCBI Taxonomy" id="451379"/>
    <lineage>
        <taxon>Eukaryota</taxon>
        <taxon>Metazoa</taxon>
        <taxon>Ecdysozoa</taxon>
        <taxon>Nematoda</taxon>
        <taxon>Chromadorea</taxon>
        <taxon>Rhabditida</taxon>
        <taxon>Spirurina</taxon>
        <taxon>Oxyuridomorpha</taxon>
        <taxon>Oxyuroidea</taxon>
        <taxon>Oxyuridae</taxon>
        <taxon>Syphacia</taxon>
    </lineage>
</organism>
<sequence length="97" mass="11846">MSARAVSHYPERRINRSRTFTPNDKNFQKASFSTLQHRTSPPFFSKFPSRFDNHLSTMTLDRNFDYRKYRRDGCLDCYRYLDDDSVDRWAFRFLLLF</sequence>
<accession>A0A0N5ADN9</accession>
<protein>
    <submittedName>
        <fullName evidence="2">Uncharacterized protein</fullName>
    </submittedName>
</protein>
<evidence type="ECO:0000313" key="1">
    <source>
        <dbReference type="Proteomes" id="UP000046393"/>
    </source>
</evidence>
<proteinExistence type="predicted"/>
<dbReference type="AlphaFoldDB" id="A0A0N5ADN9"/>
<reference evidence="2" key="1">
    <citation type="submission" date="2017-02" db="UniProtKB">
        <authorList>
            <consortium name="WormBaseParasite"/>
        </authorList>
    </citation>
    <scope>IDENTIFICATION</scope>
</reference>
<dbReference type="Proteomes" id="UP000046393">
    <property type="component" value="Unplaced"/>
</dbReference>
<name>A0A0N5ADN9_9BILA</name>
<dbReference type="WBParaSite" id="SMUV_0000230201-mRNA-1">
    <property type="protein sequence ID" value="SMUV_0000230201-mRNA-1"/>
    <property type="gene ID" value="SMUV_0000230201"/>
</dbReference>
<evidence type="ECO:0000313" key="2">
    <source>
        <dbReference type="WBParaSite" id="SMUV_0000230201-mRNA-1"/>
    </source>
</evidence>
<keyword evidence="1" id="KW-1185">Reference proteome</keyword>